<evidence type="ECO:0000313" key="2">
    <source>
        <dbReference type="EMBL" id="GJS72153.1"/>
    </source>
</evidence>
<gene>
    <name evidence="2" type="ORF">Tco_0704994</name>
</gene>
<proteinExistence type="predicted"/>
<evidence type="ECO:0000256" key="1">
    <source>
        <dbReference type="SAM" id="MobiDB-lite"/>
    </source>
</evidence>
<dbReference type="Proteomes" id="UP001151760">
    <property type="component" value="Unassembled WGS sequence"/>
</dbReference>
<comment type="caution">
    <text evidence="2">The sequence shown here is derived from an EMBL/GenBank/DDBJ whole genome shotgun (WGS) entry which is preliminary data.</text>
</comment>
<evidence type="ECO:0000313" key="3">
    <source>
        <dbReference type="Proteomes" id="UP001151760"/>
    </source>
</evidence>
<sequence length="79" mass="9058">MSINKNNENGTTVRNGLRRLRMTATKPIRSGPRPGRVRRRTMIASAAAAYVSVRDTWRFVSEFRKFSYENSLVEKNAVI</sequence>
<feature type="region of interest" description="Disordered" evidence="1">
    <location>
        <begin position="1"/>
        <end position="36"/>
    </location>
</feature>
<organism evidence="2 3">
    <name type="scientific">Tanacetum coccineum</name>
    <dbReference type="NCBI Taxonomy" id="301880"/>
    <lineage>
        <taxon>Eukaryota</taxon>
        <taxon>Viridiplantae</taxon>
        <taxon>Streptophyta</taxon>
        <taxon>Embryophyta</taxon>
        <taxon>Tracheophyta</taxon>
        <taxon>Spermatophyta</taxon>
        <taxon>Magnoliopsida</taxon>
        <taxon>eudicotyledons</taxon>
        <taxon>Gunneridae</taxon>
        <taxon>Pentapetalae</taxon>
        <taxon>asterids</taxon>
        <taxon>campanulids</taxon>
        <taxon>Asterales</taxon>
        <taxon>Asteraceae</taxon>
        <taxon>Asteroideae</taxon>
        <taxon>Anthemideae</taxon>
        <taxon>Anthemidinae</taxon>
        <taxon>Tanacetum</taxon>
    </lineage>
</organism>
<reference evidence="2" key="2">
    <citation type="submission" date="2022-01" db="EMBL/GenBank/DDBJ databases">
        <authorList>
            <person name="Yamashiro T."/>
            <person name="Shiraishi A."/>
            <person name="Satake H."/>
            <person name="Nakayama K."/>
        </authorList>
    </citation>
    <scope>NUCLEOTIDE SEQUENCE</scope>
</reference>
<protein>
    <submittedName>
        <fullName evidence="2">Uncharacterized protein</fullName>
    </submittedName>
</protein>
<keyword evidence="3" id="KW-1185">Reference proteome</keyword>
<reference evidence="2" key="1">
    <citation type="journal article" date="2022" name="Int. J. Mol. Sci.">
        <title>Draft Genome of Tanacetum Coccineum: Genomic Comparison of Closely Related Tanacetum-Family Plants.</title>
        <authorList>
            <person name="Yamashiro T."/>
            <person name="Shiraishi A."/>
            <person name="Nakayama K."/>
            <person name="Satake H."/>
        </authorList>
    </citation>
    <scope>NUCLEOTIDE SEQUENCE</scope>
</reference>
<dbReference type="EMBL" id="BQNB010010059">
    <property type="protein sequence ID" value="GJS72153.1"/>
    <property type="molecule type" value="Genomic_DNA"/>
</dbReference>
<name>A0ABQ4Y5B9_9ASTR</name>
<accession>A0ABQ4Y5B9</accession>
<feature type="compositionally biased region" description="Polar residues" evidence="1">
    <location>
        <begin position="1"/>
        <end position="14"/>
    </location>
</feature>